<dbReference type="InterPro" id="IPR039251">
    <property type="entry name" value="OXLD1"/>
</dbReference>
<dbReference type="InterPro" id="IPR019180">
    <property type="entry name" value="Oxidoreductase-like_N"/>
</dbReference>
<dbReference type="Pfam" id="PF09791">
    <property type="entry name" value="Oxidored-like"/>
    <property type="match status" value="1"/>
</dbReference>
<dbReference type="OrthoDB" id="10064411at2759"/>
<dbReference type="EMBL" id="KQ087248">
    <property type="protein sequence ID" value="KLT39803.1"/>
    <property type="molecule type" value="Genomic_DNA"/>
</dbReference>
<protein>
    <recommendedName>
        <fullName evidence="2">Oxidoreductase-like domain-containing protein</fullName>
    </recommendedName>
</protein>
<name>A0A0J0XFH6_9TREE</name>
<dbReference type="PANTHER" id="PTHR21193">
    <property type="entry name" value="OXIDOREDUCTASE-LIKE DOMAIN-CONTAINING PROTEIN 1"/>
    <property type="match status" value="1"/>
</dbReference>
<reference evidence="3 4" key="1">
    <citation type="submission" date="2015-03" db="EMBL/GenBank/DDBJ databases">
        <title>Genomics and transcriptomics of the oil-accumulating basidiomycete yeast T. oleaginosus allow insights into substrate utilization and the diverse evolutionary trajectories of mating systems in fungi.</title>
        <authorList>
            <consortium name="DOE Joint Genome Institute"/>
            <person name="Kourist R."/>
            <person name="Kracht O."/>
            <person name="Bracharz F."/>
            <person name="Lipzen A."/>
            <person name="Nolan M."/>
            <person name="Ohm R."/>
            <person name="Grigoriev I."/>
            <person name="Sun S."/>
            <person name="Heitman J."/>
            <person name="Bruck T."/>
            <person name="Nowrousian M."/>
        </authorList>
    </citation>
    <scope>NUCLEOTIDE SEQUENCE [LARGE SCALE GENOMIC DNA]</scope>
    <source>
        <strain evidence="3 4">IBC0246</strain>
    </source>
</reference>
<dbReference type="STRING" id="879819.A0A0J0XFH6"/>
<accession>A0A0J0XFH6</accession>
<organism evidence="3 4">
    <name type="scientific">Cutaneotrichosporon oleaginosum</name>
    <dbReference type="NCBI Taxonomy" id="879819"/>
    <lineage>
        <taxon>Eukaryota</taxon>
        <taxon>Fungi</taxon>
        <taxon>Dikarya</taxon>
        <taxon>Basidiomycota</taxon>
        <taxon>Agaricomycotina</taxon>
        <taxon>Tremellomycetes</taxon>
        <taxon>Trichosporonales</taxon>
        <taxon>Trichosporonaceae</taxon>
        <taxon>Cutaneotrichosporon</taxon>
    </lineage>
</organism>
<dbReference type="GO" id="GO:0005739">
    <property type="term" value="C:mitochondrion"/>
    <property type="evidence" value="ECO:0007669"/>
    <property type="project" value="TreeGrafter"/>
</dbReference>
<keyword evidence="4" id="KW-1185">Reference proteome</keyword>
<feature type="region of interest" description="Disordered" evidence="1">
    <location>
        <begin position="45"/>
        <end position="69"/>
    </location>
</feature>
<dbReference type="GeneID" id="28984747"/>
<dbReference type="RefSeq" id="XP_018276294.1">
    <property type="nucleotide sequence ID" value="XM_018424144.1"/>
</dbReference>
<dbReference type="AlphaFoldDB" id="A0A0J0XFH6"/>
<sequence length="205" mass="22167">MTLRLLVTPKWASLPSLSEALHIHPRRLHASAVTRRNLGARYARPSHVPVEAAPPPRPPPVAAKPAGPRDKVVEVEGVRIPPKPIPPGDEDCCMSGCVHCVLTIYADDLEEYNSAMDAARAKLEVRKVPRAKWPHVMDEADGEEEEAPKLDPAMAAFAALESKLAGRPAAPPPPKAKPKPAMDPGLSAFMALEAKLKKKHEHDAV</sequence>
<evidence type="ECO:0000259" key="2">
    <source>
        <dbReference type="Pfam" id="PF09791"/>
    </source>
</evidence>
<gene>
    <name evidence="3" type="ORF">CC85DRAFT_288143</name>
</gene>
<proteinExistence type="predicted"/>
<evidence type="ECO:0000313" key="3">
    <source>
        <dbReference type="EMBL" id="KLT39803.1"/>
    </source>
</evidence>
<feature type="region of interest" description="Disordered" evidence="1">
    <location>
        <begin position="164"/>
        <end position="184"/>
    </location>
</feature>
<feature type="compositionally biased region" description="Pro residues" evidence="1">
    <location>
        <begin position="52"/>
        <end position="62"/>
    </location>
</feature>
<evidence type="ECO:0000313" key="4">
    <source>
        <dbReference type="Proteomes" id="UP000053611"/>
    </source>
</evidence>
<feature type="domain" description="Oxidoreductase-like" evidence="2">
    <location>
        <begin position="75"/>
        <end position="120"/>
    </location>
</feature>
<evidence type="ECO:0000256" key="1">
    <source>
        <dbReference type="SAM" id="MobiDB-lite"/>
    </source>
</evidence>
<dbReference type="Proteomes" id="UP000053611">
    <property type="component" value="Unassembled WGS sequence"/>
</dbReference>
<dbReference type="PANTHER" id="PTHR21193:SF3">
    <property type="entry name" value="OXIDOREDUCTASE-LIKE DOMAIN-CONTAINING PROTEIN 1"/>
    <property type="match status" value="1"/>
</dbReference>